<feature type="region of interest" description="Disordered" evidence="1">
    <location>
        <begin position="1016"/>
        <end position="1042"/>
    </location>
</feature>
<comment type="caution">
    <text evidence="3">The sequence shown here is derived from an EMBL/GenBank/DDBJ whole genome shotgun (WGS) entry which is preliminary data.</text>
</comment>
<feature type="region of interest" description="Disordered" evidence="1">
    <location>
        <begin position="798"/>
        <end position="844"/>
    </location>
</feature>
<evidence type="ECO:0000256" key="1">
    <source>
        <dbReference type="SAM" id="MobiDB-lite"/>
    </source>
</evidence>
<feature type="compositionally biased region" description="Polar residues" evidence="1">
    <location>
        <begin position="151"/>
        <end position="166"/>
    </location>
</feature>
<sequence>MQAEPRAATKQVDSGQGSASQSDIAAGVPAFESLLSVFKWNDREKKKVKVVDNHTDKKPSSAPLSGRRNVKIRHNSPTSTRIGQQDKAATKATKTTDSAEAVNARRHSTNVEAYENGRSQLNQGSTAGSSSKAAASPQTTEAGKLKVDPNNAGSSSRAQEQAQQPDPLTERLPNQGETEQSKRRQSQQQNNHNPKELWLQADEFEKISALMALLRLYDTPRERRVDIQVSNIAFPRPIERKYKDFSHQLCVDMSKDESLFVDAFGASMPIFWTRALGKPLDELNGQPERYICFSGLRNKDNMDKLRAILNMKTYKKYYKGVFKLCYKTDKLVGTASSRRVHVPASSTPLQTLCGSLVEDGDGKKVQVYTVGGLVILNGQYYAITASHKAQDDEGSEDDKAEETASLEGILRRILENDEMDDDVEPGLELPASPEEVAVGPVEELLHAERNSSTRYIERNDMFVDRESDVTGTHWSLMRLKSLDDALPNFVPFTDSLWQTGADISEIPRVKYIHTIATDPSPQEVIVISGSGGLIRATMSTNTGNLFLSGQAVEVWCLTFSRVDGPGLRQGDSGSWVVDPNEGSVFGHIVAVADETAFVLPFTTVLDEARRRLKVGSITLPSIFRSVADLSCRLASKRMGSPWIGESQEEEKARALATEAVSRQVLEQTRGHPGVNILREHVASIRRIDGGMDILISMIMEYGSDLFSQSVSGLRERARSGVFGPPSESLSVLRHLYGSARTRTASPAPPKYSTATSSPKSLEEQELRRVLTIRQLIDLIPGNSSIELEEAMESWRKGMKESPFRRRHASDLPSGPTAKPVSFHRPKLPHELGSELGGDADADPDDDIRAANVDAPSYNPEEDIQAVIFDSRQVPEIDRVPVERLLDGGYLERDNPRGAAGFRLICLPANNMDWIERLFPHLTDEISPTILSEWLWRGRIEGEALSRSIKPFCAVSSAELPDGDEDGPLPDLALAFPYMSWEPFEEAKREMRLKVEVDMKHQRLCAARREEERQRLRQERFGSRGDRVGHGDRMGPHEEPSRERIWSVEGLKKEHPSATWSGALRRVFLSAARLALDISSFPQKVLIEKYLHYEESLHPRRSLEEAYHGTPFHSSSPRMPHGVQIRSAAAANALPPECRACEPYARGAILVNQLWLWILGGHTVVACFPQSPGFLGSEEQPSIFREVERRLLRENVASAIDAALVVVEECGNFNPKGHKLTVNAKQAFQNEVHRLEEQWARLEQAAPLPPAHFRSYVPRDWPQVFAHLETQVASLQSEIARALSVWRQHKVVMGDFIDELSRYPERHGASSPHDISGQSEQSGSEWSLDSLQGQSPQAFAYGSRFELSRRDDAEGERIFEALSQDCLALLRKIQRRRDLELSEARMRVSNRLAARQIQLQSTLAFLSALLLPFLIIDGGYITYAVAGGVALIATACLLYGLPSVYASPSRRVSGFLEDHMESLWRGEQIVTDRVVERATRQPSRAPKSSSKLPHHPEIDKRTKSSLDLDEIRIYSTAGPLPEEYHGSWLRRRERRVRDVEKGGKV</sequence>
<proteinExistence type="predicted"/>
<accession>A0A084GD44</accession>
<feature type="region of interest" description="Disordered" evidence="1">
    <location>
        <begin position="49"/>
        <end position="197"/>
    </location>
</feature>
<dbReference type="InterPro" id="IPR050829">
    <property type="entry name" value="CorA_MIT"/>
</dbReference>
<keyword evidence="2" id="KW-1133">Transmembrane helix</keyword>
<dbReference type="GeneID" id="27721116"/>
<feature type="region of interest" description="Disordered" evidence="1">
    <location>
        <begin position="1475"/>
        <end position="1503"/>
    </location>
</feature>
<protein>
    <submittedName>
        <fullName evidence="3">Uncharacterized protein</fullName>
    </submittedName>
</protein>
<gene>
    <name evidence="3" type="ORF">SAPIO_CDS2044</name>
</gene>
<feature type="compositionally biased region" description="Polar residues" evidence="1">
    <location>
        <begin position="1479"/>
        <end position="1490"/>
    </location>
</feature>
<keyword evidence="4" id="KW-1185">Reference proteome</keyword>
<dbReference type="KEGG" id="sapo:SAPIO_CDS2044"/>
<name>A0A084GD44_PSEDA</name>
<feature type="compositionally biased region" description="Low complexity" evidence="1">
    <location>
        <begin position="1315"/>
        <end position="1324"/>
    </location>
</feature>
<dbReference type="RefSeq" id="XP_016645055.1">
    <property type="nucleotide sequence ID" value="XM_016785177.1"/>
</dbReference>
<feature type="region of interest" description="Disordered" evidence="1">
    <location>
        <begin position="1"/>
        <end position="26"/>
    </location>
</feature>
<feature type="compositionally biased region" description="Polar residues" evidence="1">
    <location>
        <begin position="11"/>
        <end position="23"/>
    </location>
</feature>
<feature type="transmembrane region" description="Helical" evidence="2">
    <location>
        <begin position="1420"/>
        <end position="1440"/>
    </location>
</feature>
<reference evidence="3 4" key="1">
    <citation type="journal article" date="2014" name="Genome Announc.">
        <title>Draft genome sequence of the pathogenic fungus Scedosporium apiospermum.</title>
        <authorList>
            <person name="Vandeputte P."/>
            <person name="Ghamrawi S."/>
            <person name="Rechenmann M."/>
            <person name="Iltis A."/>
            <person name="Giraud S."/>
            <person name="Fleury M."/>
            <person name="Thornton C."/>
            <person name="Delhaes L."/>
            <person name="Meyer W."/>
            <person name="Papon N."/>
            <person name="Bouchara J.P."/>
        </authorList>
    </citation>
    <scope>NUCLEOTIDE SEQUENCE [LARGE SCALE GENOMIC DNA]</scope>
    <source>
        <strain evidence="3 4">IHEM 14462</strain>
    </source>
</reference>
<feature type="compositionally biased region" description="Basic and acidic residues" evidence="1">
    <location>
        <begin position="49"/>
        <end position="59"/>
    </location>
</feature>
<dbReference type="VEuPathDB" id="FungiDB:SAPIO_CDS2044"/>
<keyword evidence="2" id="KW-0812">Transmembrane</keyword>
<evidence type="ECO:0000256" key="2">
    <source>
        <dbReference type="SAM" id="Phobius"/>
    </source>
</evidence>
<feature type="compositionally biased region" description="Low complexity" evidence="1">
    <location>
        <begin position="124"/>
        <end position="136"/>
    </location>
</feature>
<evidence type="ECO:0000313" key="4">
    <source>
        <dbReference type="Proteomes" id="UP000028545"/>
    </source>
</evidence>
<dbReference type="HOGENOM" id="CLU_246676_0_0_1"/>
<feature type="compositionally biased region" description="Basic and acidic residues" evidence="1">
    <location>
        <begin position="1493"/>
        <end position="1503"/>
    </location>
</feature>
<organism evidence="3 4">
    <name type="scientific">Pseudallescheria apiosperma</name>
    <name type="common">Scedosporium apiospermum</name>
    <dbReference type="NCBI Taxonomy" id="563466"/>
    <lineage>
        <taxon>Eukaryota</taxon>
        <taxon>Fungi</taxon>
        <taxon>Dikarya</taxon>
        <taxon>Ascomycota</taxon>
        <taxon>Pezizomycotina</taxon>
        <taxon>Sordariomycetes</taxon>
        <taxon>Hypocreomycetidae</taxon>
        <taxon>Microascales</taxon>
        <taxon>Microascaceae</taxon>
        <taxon>Scedosporium</taxon>
    </lineage>
</organism>
<keyword evidence="2" id="KW-0472">Membrane</keyword>
<dbReference type="EMBL" id="JOWA01000085">
    <property type="protein sequence ID" value="KEZ45256.1"/>
    <property type="molecule type" value="Genomic_DNA"/>
</dbReference>
<feature type="region of interest" description="Disordered" evidence="1">
    <location>
        <begin position="1304"/>
        <end position="1329"/>
    </location>
</feature>
<dbReference type="PANTHER" id="PTHR47685">
    <property type="entry name" value="MAGNESIUM TRANSPORT PROTEIN CORA"/>
    <property type="match status" value="1"/>
</dbReference>
<evidence type="ECO:0000313" key="3">
    <source>
        <dbReference type="EMBL" id="KEZ45256.1"/>
    </source>
</evidence>
<dbReference type="OrthoDB" id="4590278at2759"/>
<dbReference type="PANTHER" id="PTHR47685:SF1">
    <property type="entry name" value="MAGNESIUM TRANSPORT PROTEIN CORA"/>
    <property type="match status" value="1"/>
</dbReference>
<feature type="region of interest" description="Disordered" evidence="1">
    <location>
        <begin position="740"/>
        <end position="763"/>
    </location>
</feature>
<dbReference type="Proteomes" id="UP000028545">
    <property type="component" value="Unassembled WGS sequence"/>
</dbReference>